<protein>
    <submittedName>
        <fullName evidence="1">Uncharacterized protein</fullName>
    </submittedName>
</protein>
<proteinExistence type="predicted"/>
<keyword evidence="2" id="KW-1185">Reference proteome</keyword>
<dbReference type="AlphaFoldDB" id="A0A0E0LLA4"/>
<sequence>MAASVPPLHLRATAKWSKSMTRRGRTDLEVVARVRARRGGGGDAADADEEEVVVEAWPVASSSESLGEMRCSARGPHVSVGSLASFARGGRPAGQGHWLLGAGQLGNLMSAIKEKLTVYMNAHLADSFFICKPYLRGNYNAKVMPSFIRTGSGDYLFVEMGHGGSSRVIDKVVYNNFLDGN</sequence>
<dbReference type="HOGENOM" id="CLU_1491356_0_0_1"/>
<dbReference type="Gramene" id="OPUNC07G14950.1">
    <property type="protein sequence ID" value="OPUNC07G14950.1"/>
    <property type="gene ID" value="OPUNC07G14950"/>
</dbReference>
<reference evidence="1" key="1">
    <citation type="submission" date="2015-04" db="UniProtKB">
        <authorList>
            <consortium name="EnsemblPlants"/>
        </authorList>
    </citation>
    <scope>IDENTIFICATION</scope>
</reference>
<dbReference type="EnsemblPlants" id="OPUNC07G14950.1">
    <property type="protein sequence ID" value="OPUNC07G14950.1"/>
    <property type="gene ID" value="OPUNC07G14950"/>
</dbReference>
<evidence type="ECO:0000313" key="1">
    <source>
        <dbReference type="EnsemblPlants" id="OPUNC07G14950.1"/>
    </source>
</evidence>
<dbReference type="Proteomes" id="UP000026962">
    <property type="component" value="Chromosome 7"/>
</dbReference>
<reference evidence="1" key="2">
    <citation type="submission" date="2018-05" db="EMBL/GenBank/DDBJ databases">
        <title>OpunRS2 (Oryza punctata Reference Sequence Version 2).</title>
        <authorList>
            <person name="Zhang J."/>
            <person name="Kudrna D."/>
            <person name="Lee S."/>
            <person name="Talag J."/>
            <person name="Welchert J."/>
            <person name="Wing R.A."/>
        </authorList>
    </citation>
    <scope>NUCLEOTIDE SEQUENCE [LARGE SCALE GENOMIC DNA]</scope>
</reference>
<name>A0A0E0LLA4_ORYPU</name>
<accession>A0A0E0LLA4</accession>
<evidence type="ECO:0000313" key="2">
    <source>
        <dbReference type="Proteomes" id="UP000026962"/>
    </source>
</evidence>
<organism evidence="1">
    <name type="scientific">Oryza punctata</name>
    <name type="common">Red rice</name>
    <dbReference type="NCBI Taxonomy" id="4537"/>
    <lineage>
        <taxon>Eukaryota</taxon>
        <taxon>Viridiplantae</taxon>
        <taxon>Streptophyta</taxon>
        <taxon>Embryophyta</taxon>
        <taxon>Tracheophyta</taxon>
        <taxon>Spermatophyta</taxon>
        <taxon>Magnoliopsida</taxon>
        <taxon>Liliopsida</taxon>
        <taxon>Poales</taxon>
        <taxon>Poaceae</taxon>
        <taxon>BOP clade</taxon>
        <taxon>Oryzoideae</taxon>
        <taxon>Oryzeae</taxon>
        <taxon>Oryzinae</taxon>
        <taxon>Oryza</taxon>
    </lineage>
</organism>